<dbReference type="SUPFAM" id="SSF74653">
    <property type="entry name" value="TolA/TonB C-terminal domain"/>
    <property type="match status" value="1"/>
</dbReference>
<dbReference type="InterPro" id="IPR051045">
    <property type="entry name" value="TonB-dependent_transducer"/>
</dbReference>
<evidence type="ECO:0000256" key="4">
    <source>
        <dbReference type="ARBA" id="ARBA00022475"/>
    </source>
</evidence>
<evidence type="ECO:0000256" key="7">
    <source>
        <dbReference type="ARBA" id="ARBA00022927"/>
    </source>
</evidence>
<evidence type="ECO:0000256" key="1">
    <source>
        <dbReference type="ARBA" id="ARBA00004383"/>
    </source>
</evidence>
<dbReference type="PROSITE" id="PS52015">
    <property type="entry name" value="TONB_CTD"/>
    <property type="match status" value="1"/>
</dbReference>
<dbReference type="GO" id="GO:0055085">
    <property type="term" value="P:transmembrane transport"/>
    <property type="evidence" value="ECO:0007669"/>
    <property type="project" value="InterPro"/>
</dbReference>
<accession>A0A538TF88</accession>
<proteinExistence type="inferred from homology"/>
<evidence type="ECO:0000256" key="5">
    <source>
        <dbReference type="ARBA" id="ARBA00022519"/>
    </source>
</evidence>
<feature type="transmembrane region" description="Helical" evidence="11">
    <location>
        <begin position="20"/>
        <end position="39"/>
    </location>
</feature>
<sequence length="226" mass="25185">MVHGVASYFLERARFARRLALVTLGVSVVFYSLLGLGLVRPVRRTLARATARFGFEGPTEYVRHITLRQLQGTTEAISDLGPLNPVPQRRGGDTSRRRTDPRSNRAEIRPRLASLGSSRENLVERATSRASGVPVVQSEELVIEVLVRPDYPLSLAEKNIEGKVMVQALIDTVGKVVDVEVIASSGEPQFERAAEKAVWQCRFRPYRLAGAASEVYAVFRFAFRIY</sequence>
<keyword evidence="8 11" id="KW-1133">Transmembrane helix</keyword>
<keyword evidence="9 11" id="KW-0472">Membrane</keyword>
<dbReference type="Pfam" id="PF03544">
    <property type="entry name" value="TonB_C"/>
    <property type="match status" value="1"/>
</dbReference>
<dbReference type="GO" id="GO:0098797">
    <property type="term" value="C:plasma membrane protein complex"/>
    <property type="evidence" value="ECO:0007669"/>
    <property type="project" value="TreeGrafter"/>
</dbReference>
<dbReference type="InterPro" id="IPR006260">
    <property type="entry name" value="TonB/TolA_C"/>
</dbReference>
<keyword evidence="3" id="KW-0813">Transport</keyword>
<dbReference type="GO" id="GO:0031992">
    <property type="term" value="F:energy transducer activity"/>
    <property type="evidence" value="ECO:0007669"/>
    <property type="project" value="TreeGrafter"/>
</dbReference>
<dbReference type="NCBIfam" id="TIGR01352">
    <property type="entry name" value="tonB_Cterm"/>
    <property type="match status" value="1"/>
</dbReference>
<keyword evidence="6 11" id="KW-0812">Transmembrane</keyword>
<evidence type="ECO:0000256" key="9">
    <source>
        <dbReference type="ARBA" id="ARBA00023136"/>
    </source>
</evidence>
<reference evidence="13 14" key="1">
    <citation type="journal article" date="2019" name="Nat. Microbiol.">
        <title>Mediterranean grassland soil C-N compound turnover is dependent on rainfall and depth, and is mediated by genomically divergent microorganisms.</title>
        <authorList>
            <person name="Diamond S."/>
            <person name="Andeer P.F."/>
            <person name="Li Z."/>
            <person name="Crits-Christoph A."/>
            <person name="Burstein D."/>
            <person name="Anantharaman K."/>
            <person name="Lane K.R."/>
            <person name="Thomas B.C."/>
            <person name="Pan C."/>
            <person name="Northen T.R."/>
            <person name="Banfield J.F."/>
        </authorList>
    </citation>
    <scope>NUCLEOTIDE SEQUENCE [LARGE SCALE GENOMIC DNA]</scope>
    <source>
        <strain evidence="13">WS_8</strain>
    </source>
</reference>
<feature type="compositionally biased region" description="Basic and acidic residues" evidence="10">
    <location>
        <begin position="90"/>
        <end position="106"/>
    </location>
</feature>
<dbReference type="PANTHER" id="PTHR33446">
    <property type="entry name" value="PROTEIN TONB-RELATED"/>
    <property type="match status" value="1"/>
</dbReference>
<feature type="region of interest" description="Disordered" evidence="10">
    <location>
        <begin position="77"/>
        <end position="106"/>
    </location>
</feature>
<keyword evidence="7" id="KW-0653">Protein transport</keyword>
<evidence type="ECO:0000256" key="10">
    <source>
        <dbReference type="SAM" id="MobiDB-lite"/>
    </source>
</evidence>
<keyword evidence="4" id="KW-1003">Cell membrane</keyword>
<evidence type="ECO:0000256" key="6">
    <source>
        <dbReference type="ARBA" id="ARBA00022692"/>
    </source>
</evidence>
<dbReference type="InterPro" id="IPR037682">
    <property type="entry name" value="TonB_C"/>
</dbReference>
<dbReference type="PANTHER" id="PTHR33446:SF2">
    <property type="entry name" value="PROTEIN TONB"/>
    <property type="match status" value="1"/>
</dbReference>
<evidence type="ECO:0000313" key="14">
    <source>
        <dbReference type="Proteomes" id="UP000316609"/>
    </source>
</evidence>
<dbReference type="Proteomes" id="UP000316609">
    <property type="component" value="Unassembled WGS sequence"/>
</dbReference>
<name>A0A538TF88_UNCEI</name>
<organism evidence="13 14">
    <name type="scientific">Eiseniibacteriota bacterium</name>
    <dbReference type="NCBI Taxonomy" id="2212470"/>
    <lineage>
        <taxon>Bacteria</taxon>
        <taxon>Candidatus Eiseniibacteriota</taxon>
    </lineage>
</organism>
<gene>
    <name evidence="13" type="ORF">E6K78_12005</name>
</gene>
<dbReference type="Gene3D" id="3.30.1150.10">
    <property type="match status" value="1"/>
</dbReference>
<comment type="subcellular location">
    <subcellularLocation>
        <location evidence="1">Cell inner membrane</location>
        <topology evidence="1">Single-pass membrane protein</topology>
        <orientation evidence="1">Periplasmic side</orientation>
    </subcellularLocation>
</comment>
<dbReference type="EMBL" id="VBOY01000143">
    <property type="protein sequence ID" value="TMQ62290.1"/>
    <property type="molecule type" value="Genomic_DNA"/>
</dbReference>
<dbReference type="AlphaFoldDB" id="A0A538TF88"/>
<evidence type="ECO:0000313" key="13">
    <source>
        <dbReference type="EMBL" id="TMQ62290.1"/>
    </source>
</evidence>
<comment type="caution">
    <text evidence="13">The sequence shown here is derived from an EMBL/GenBank/DDBJ whole genome shotgun (WGS) entry which is preliminary data.</text>
</comment>
<evidence type="ECO:0000259" key="12">
    <source>
        <dbReference type="PROSITE" id="PS52015"/>
    </source>
</evidence>
<dbReference type="GO" id="GO:0015031">
    <property type="term" value="P:protein transport"/>
    <property type="evidence" value="ECO:0007669"/>
    <property type="project" value="UniProtKB-KW"/>
</dbReference>
<protein>
    <submittedName>
        <fullName evidence="13">Energy transducer TonB</fullName>
    </submittedName>
</protein>
<evidence type="ECO:0000256" key="11">
    <source>
        <dbReference type="SAM" id="Phobius"/>
    </source>
</evidence>
<keyword evidence="5" id="KW-0997">Cell inner membrane</keyword>
<feature type="domain" description="TonB C-terminal" evidence="12">
    <location>
        <begin position="136"/>
        <end position="226"/>
    </location>
</feature>
<evidence type="ECO:0000256" key="8">
    <source>
        <dbReference type="ARBA" id="ARBA00022989"/>
    </source>
</evidence>
<evidence type="ECO:0000256" key="3">
    <source>
        <dbReference type="ARBA" id="ARBA00022448"/>
    </source>
</evidence>
<comment type="similarity">
    <text evidence="2">Belongs to the TonB family.</text>
</comment>
<evidence type="ECO:0000256" key="2">
    <source>
        <dbReference type="ARBA" id="ARBA00006555"/>
    </source>
</evidence>